<gene>
    <name evidence="2" type="ORF">GCM10009727_31940</name>
</gene>
<dbReference type="Proteomes" id="UP001501020">
    <property type="component" value="Unassembled WGS sequence"/>
</dbReference>
<dbReference type="Pfam" id="PF07485">
    <property type="entry name" value="DUF1529"/>
    <property type="match status" value="2"/>
</dbReference>
<evidence type="ECO:0000256" key="1">
    <source>
        <dbReference type="SAM" id="MobiDB-lite"/>
    </source>
</evidence>
<evidence type="ECO:0000313" key="3">
    <source>
        <dbReference type="Proteomes" id="UP001501020"/>
    </source>
</evidence>
<sequence>MIMISTSETARRGTLGRFCGGAALLAGLVASGGAAVVGTATASTAGTAGPRAGTSQTGTGTGRLPVKAIERTLQADGHVSGSGVLEVDIDRKDLHVTGGHPRVRFKDGFQIQHELFFQSLGHGKAILNGDLALRPREIQPVIDAFIAHGLTFQAQHQHLYDLRPMVWFLHFRAVGDPIRLAGAARAVIGVTSTPLPQHAPPKPKTPLPVGRLARILGGDATVGDNGIVTVTVPRTDRIRLGGVVVDPDLGVSSSVQFQPLKRGGAAVVPDFSMTAKETQPVISVMRHRHWEVGCLYNQETTEFPQLYFSHMYRVGDPVALARQIREGLDRTATKHA</sequence>
<evidence type="ECO:0000313" key="2">
    <source>
        <dbReference type="EMBL" id="GAA2136928.1"/>
    </source>
</evidence>
<reference evidence="2 3" key="1">
    <citation type="journal article" date="2019" name="Int. J. Syst. Evol. Microbiol.">
        <title>The Global Catalogue of Microorganisms (GCM) 10K type strain sequencing project: providing services to taxonomists for standard genome sequencing and annotation.</title>
        <authorList>
            <consortium name="The Broad Institute Genomics Platform"/>
            <consortium name="The Broad Institute Genome Sequencing Center for Infectious Disease"/>
            <person name="Wu L."/>
            <person name="Ma J."/>
        </authorList>
    </citation>
    <scope>NUCLEOTIDE SEQUENCE [LARGE SCALE GENOMIC DNA]</scope>
    <source>
        <strain evidence="2 3">JCM 13850</strain>
    </source>
</reference>
<accession>A0ABN2Z578</accession>
<proteinExistence type="predicted"/>
<dbReference type="EMBL" id="BAAAMR010000024">
    <property type="protein sequence ID" value="GAA2136928.1"/>
    <property type="molecule type" value="Genomic_DNA"/>
</dbReference>
<feature type="compositionally biased region" description="Low complexity" evidence="1">
    <location>
        <begin position="42"/>
        <end position="55"/>
    </location>
</feature>
<comment type="caution">
    <text evidence="2">The sequence shown here is derived from an EMBL/GenBank/DDBJ whole genome shotgun (WGS) entry which is preliminary data.</text>
</comment>
<feature type="region of interest" description="Disordered" evidence="1">
    <location>
        <begin position="42"/>
        <end position="62"/>
    </location>
</feature>
<protein>
    <submittedName>
        <fullName evidence="2">DUF1259 domain-containing protein</fullName>
    </submittedName>
</protein>
<organism evidence="2 3">
    <name type="scientific">Actinomadura napierensis</name>
    <dbReference type="NCBI Taxonomy" id="267854"/>
    <lineage>
        <taxon>Bacteria</taxon>
        <taxon>Bacillati</taxon>
        <taxon>Actinomycetota</taxon>
        <taxon>Actinomycetes</taxon>
        <taxon>Streptosporangiales</taxon>
        <taxon>Thermomonosporaceae</taxon>
        <taxon>Actinomadura</taxon>
    </lineage>
</organism>
<dbReference type="InterPro" id="IPR011094">
    <property type="entry name" value="Uncharacterised_LppY/LpqO"/>
</dbReference>
<name>A0ABN2Z578_9ACTN</name>
<keyword evidence="3" id="KW-1185">Reference proteome</keyword>